<dbReference type="InterPro" id="IPR050275">
    <property type="entry name" value="PGM_Phosphatase"/>
</dbReference>
<dbReference type="Proteomes" id="UP000027980">
    <property type="component" value="Chromosome"/>
</dbReference>
<dbReference type="RefSeq" id="WP_038561765.1">
    <property type="nucleotide sequence ID" value="NZ_CP008876.1"/>
</dbReference>
<evidence type="ECO:0000256" key="1">
    <source>
        <dbReference type="PIRSR" id="PIRSR613078-2"/>
    </source>
</evidence>
<dbReference type="PANTHER" id="PTHR48100:SF5">
    <property type="entry name" value="HISTIDINE PHOSPHATASE FAMILY PROTEIN"/>
    <property type="match status" value="1"/>
</dbReference>
<dbReference type="PROSITE" id="PS00175">
    <property type="entry name" value="PG_MUTASE"/>
    <property type="match status" value="1"/>
</dbReference>
<dbReference type="SUPFAM" id="SSF53254">
    <property type="entry name" value="Phosphoglycerate mutase-like"/>
    <property type="match status" value="1"/>
</dbReference>
<dbReference type="GeneID" id="34220481"/>
<protein>
    <submittedName>
        <fullName evidence="2">Phosphoglycerate mutase</fullName>
    </submittedName>
</protein>
<evidence type="ECO:0000313" key="3">
    <source>
        <dbReference type="Proteomes" id="UP000027980"/>
    </source>
</evidence>
<sequence>MKKTLYLMRHGQTLFNQRKKVQGWCDSPLTELGVKQAETAGKYFKERNIIFDNAYSSTSERASDTLELVTDMPYTRLKGLKEWNFGTFEGESEDLNPPLPYNDFFVKYGGEDQKELQERMAAACQKIMEEDNEVVLAVSHGAACRNFMRYWEHTSTIVQQNKIGNCCILKFEYENKEFKLVEIINHDFSDLIGDLTIVS</sequence>
<dbReference type="InterPro" id="IPR001345">
    <property type="entry name" value="PG/BPGM_mutase_AS"/>
</dbReference>
<feature type="binding site" evidence="1">
    <location>
        <begin position="9"/>
        <end position="16"/>
    </location>
    <ligand>
        <name>substrate</name>
    </ligand>
</feature>
<dbReference type="Pfam" id="PF00300">
    <property type="entry name" value="His_Phos_1"/>
    <property type="match status" value="1"/>
</dbReference>
<evidence type="ECO:0000313" key="2">
    <source>
        <dbReference type="EMBL" id="AIF66958.1"/>
    </source>
</evidence>
<dbReference type="AlphaFoldDB" id="A0A075LR58"/>
<dbReference type="SMART" id="SM00855">
    <property type="entry name" value="PGAM"/>
    <property type="match status" value="1"/>
</dbReference>
<reference evidence="2 3" key="1">
    <citation type="submission" date="2014-07" db="EMBL/GenBank/DDBJ databases">
        <title>Complete genome sequence of a moderately halophilic bacterium Terribacillus aidingensis MP602, isolated from Cryptomeria fortunei in Tianmu mountain in China.</title>
        <authorList>
            <person name="Wang Y."/>
            <person name="Lu P."/>
            <person name="Zhang L."/>
        </authorList>
    </citation>
    <scope>NUCLEOTIDE SEQUENCE [LARGE SCALE GENOMIC DNA]</scope>
    <source>
        <strain evidence="2 3">MP602</strain>
    </source>
</reference>
<organism evidence="2 3">
    <name type="scientific">Terribacillus saccharophilus</name>
    <dbReference type="NCBI Taxonomy" id="361277"/>
    <lineage>
        <taxon>Bacteria</taxon>
        <taxon>Bacillati</taxon>
        <taxon>Bacillota</taxon>
        <taxon>Bacilli</taxon>
        <taxon>Bacillales</taxon>
        <taxon>Bacillaceae</taxon>
        <taxon>Terribacillus</taxon>
    </lineage>
</organism>
<dbReference type="GO" id="GO:0005737">
    <property type="term" value="C:cytoplasm"/>
    <property type="evidence" value="ECO:0007669"/>
    <property type="project" value="TreeGrafter"/>
</dbReference>
<accession>A0A075LR58</accession>
<dbReference type="GO" id="GO:0016791">
    <property type="term" value="F:phosphatase activity"/>
    <property type="evidence" value="ECO:0007669"/>
    <property type="project" value="TreeGrafter"/>
</dbReference>
<dbReference type="InterPro" id="IPR013078">
    <property type="entry name" value="His_Pase_superF_clade-1"/>
</dbReference>
<dbReference type="CDD" id="cd07067">
    <property type="entry name" value="HP_PGM_like"/>
    <property type="match status" value="1"/>
</dbReference>
<dbReference type="EMBL" id="CP008876">
    <property type="protein sequence ID" value="AIF66958.1"/>
    <property type="molecule type" value="Genomic_DNA"/>
</dbReference>
<dbReference type="KEGG" id="tap:GZ22_10090"/>
<dbReference type="OrthoDB" id="9782128at2"/>
<gene>
    <name evidence="2" type="ORF">GZ22_10090</name>
</gene>
<dbReference type="Gene3D" id="3.40.50.1240">
    <property type="entry name" value="Phosphoglycerate mutase-like"/>
    <property type="match status" value="1"/>
</dbReference>
<dbReference type="HOGENOM" id="CLU_033323_9_0_9"/>
<proteinExistence type="predicted"/>
<dbReference type="PANTHER" id="PTHR48100">
    <property type="entry name" value="BROAD-SPECIFICITY PHOSPHATASE YOR283W-RELATED"/>
    <property type="match status" value="1"/>
</dbReference>
<feature type="binding site" evidence="1">
    <location>
        <position position="61"/>
    </location>
    <ligand>
        <name>substrate</name>
    </ligand>
</feature>
<name>A0A075LR58_9BACI</name>
<dbReference type="InterPro" id="IPR029033">
    <property type="entry name" value="His_PPase_superfam"/>
</dbReference>